<dbReference type="GO" id="GO:0016810">
    <property type="term" value="F:hydrolase activity, acting on carbon-nitrogen (but not peptide) bonds"/>
    <property type="evidence" value="ECO:0007669"/>
    <property type="project" value="InterPro"/>
</dbReference>
<dbReference type="AlphaFoldDB" id="A0A845QLQ2"/>
<feature type="domain" description="Amidohydrolase-related" evidence="2">
    <location>
        <begin position="61"/>
        <end position="425"/>
    </location>
</feature>
<proteinExistence type="predicted"/>
<evidence type="ECO:0000259" key="2">
    <source>
        <dbReference type="Pfam" id="PF01979"/>
    </source>
</evidence>
<dbReference type="Gene3D" id="3.20.20.140">
    <property type="entry name" value="Metal-dependent hydrolases"/>
    <property type="match status" value="1"/>
</dbReference>
<dbReference type="SUPFAM" id="SSF51556">
    <property type="entry name" value="Metallo-dependent hydrolases"/>
    <property type="match status" value="1"/>
</dbReference>
<protein>
    <submittedName>
        <fullName evidence="3">Amidohydrolase</fullName>
    </submittedName>
</protein>
<dbReference type="PANTHER" id="PTHR43794:SF11">
    <property type="entry name" value="AMIDOHYDROLASE-RELATED DOMAIN-CONTAINING PROTEIN"/>
    <property type="match status" value="1"/>
</dbReference>
<keyword evidence="4" id="KW-1185">Reference proteome</keyword>
<dbReference type="InterPro" id="IPR011059">
    <property type="entry name" value="Metal-dep_hydrolase_composite"/>
</dbReference>
<dbReference type="Proteomes" id="UP000446866">
    <property type="component" value="Unassembled WGS sequence"/>
</dbReference>
<evidence type="ECO:0000313" key="3">
    <source>
        <dbReference type="EMBL" id="NBH62566.1"/>
    </source>
</evidence>
<sequence>MKRVDMIVKAPHFYTMKGGGVGYQAEKAMIVDGGKIIDFVDLNNCEEIYQAEEVLHLPHHVILPGFIDGHMHTACNVMRGLAQDTNNWMMYGLQPFDNAVTNTERDAGSEVAIIEAIKAGTTTLGDYDAEMNNVCRFIEKIGARGNIAQTIRAAKRRVYQPGELYEMDDAQGEAELKRNLELFDRWHRKGDGRIRILFGPQGVDFVSPELLMKIQKIAKERGTKIHMHVQQGDRETYQIEKRYGKRTTEFLQDMEYLDSSLIAVHLTECNDEETRIIARSGASMVVNPASIGIIDGLVCPSTVFQEAGGNVALGSDQAPGNNCHNIIHEMKNICMFNKLKYHDPEKMPAWKALRMATIEGAKAIGVDDIVGSLETGKRADFIAIDLSFPSMLPVYTYPMRNIVPNLVYSARGQEVALSVVDGKIIMRDQRILTIDEEASLEKIQQCPKEIGIRASEEFFKIHGTNAQFMETDKL</sequence>
<name>A0A845QLQ2_9FIRM</name>
<dbReference type="InterPro" id="IPR006680">
    <property type="entry name" value="Amidohydro-rel"/>
</dbReference>
<evidence type="ECO:0000256" key="1">
    <source>
        <dbReference type="ARBA" id="ARBA00022801"/>
    </source>
</evidence>
<dbReference type="PANTHER" id="PTHR43794">
    <property type="entry name" value="AMINOHYDROLASE SSNA-RELATED"/>
    <property type="match status" value="1"/>
</dbReference>
<dbReference type="RefSeq" id="WP_160202855.1">
    <property type="nucleotide sequence ID" value="NZ_QXWK01000028.1"/>
</dbReference>
<dbReference type="SUPFAM" id="SSF51338">
    <property type="entry name" value="Composite domain of metallo-dependent hydrolases"/>
    <property type="match status" value="1"/>
</dbReference>
<keyword evidence="1 3" id="KW-0378">Hydrolase</keyword>
<reference evidence="3 4" key="1">
    <citation type="submission" date="2018-08" db="EMBL/GenBank/DDBJ databases">
        <title>Murine metabolic-syndrome-specific gut microbial biobank.</title>
        <authorList>
            <person name="Liu C."/>
        </authorList>
    </citation>
    <scope>NUCLEOTIDE SEQUENCE [LARGE SCALE GENOMIC DNA]</scope>
    <source>
        <strain evidence="3 4">28</strain>
    </source>
</reference>
<organism evidence="3 4">
    <name type="scientific">Anaerotruncus colihominis</name>
    <dbReference type="NCBI Taxonomy" id="169435"/>
    <lineage>
        <taxon>Bacteria</taxon>
        <taxon>Bacillati</taxon>
        <taxon>Bacillota</taxon>
        <taxon>Clostridia</taxon>
        <taxon>Eubacteriales</taxon>
        <taxon>Oscillospiraceae</taxon>
        <taxon>Anaerotruncus</taxon>
    </lineage>
</organism>
<dbReference type="Gene3D" id="2.30.40.10">
    <property type="entry name" value="Urease, subunit C, domain 1"/>
    <property type="match status" value="1"/>
</dbReference>
<dbReference type="EMBL" id="QXWK01000028">
    <property type="protein sequence ID" value="NBH62566.1"/>
    <property type="molecule type" value="Genomic_DNA"/>
</dbReference>
<evidence type="ECO:0000313" key="4">
    <source>
        <dbReference type="Proteomes" id="UP000446866"/>
    </source>
</evidence>
<dbReference type="Pfam" id="PF01979">
    <property type="entry name" value="Amidohydro_1"/>
    <property type="match status" value="1"/>
</dbReference>
<accession>A0A845QLQ2</accession>
<dbReference type="InterPro" id="IPR032466">
    <property type="entry name" value="Metal_Hydrolase"/>
</dbReference>
<comment type="caution">
    <text evidence="3">The sequence shown here is derived from an EMBL/GenBank/DDBJ whole genome shotgun (WGS) entry which is preliminary data.</text>
</comment>
<gene>
    <name evidence="3" type="ORF">D0435_12995</name>
</gene>
<dbReference type="InterPro" id="IPR050287">
    <property type="entry name" value="MTA/SAH_deaminase"/>
</dbReference>